<dbReference type="GO" id="GO:0003700">
    <property type="term" value="F:DNA-binding transcription factor activity"/>
    <property type="evidence" value="ECO:0007669"/>
    <property type="project" value="InterPro"/>
</dbReference>
<dbReference type="Gene3D" id="3.40.190.290">
    <property type="match status" value="1"/>
</dbReference>
<dbReference type="OrthoDB" id="9803735at2"/>
<comment type="similarity">
    <text evidence="1">Belongs to the LysR transcriptional regulatory family.</text>
</comment>
<dbReference type="PANTHER" id="PTHR30126:SF81">
    <property type="entry name" value="HTH-TYPE TRANSCRIPTIONAL REGULATOR ILVY"/>
    <property type="match status" value="1"/>
</dbReference>
<comment type="caution">
    <text evidence="6">The sequence shown here is derived from an EMBL/GenBank/DDBJ whole genome shotgun (WGS) entry which is preliminary data.</text>
</comment>
<dbReference type="InterPro" id="IPR005119">
    <property type="entry name" value="LysR_subst-bd"/>
</dbReference>
<dbReference type="InterPro" id="IPR036390">
    <property type="entry name" value="WH_DNA-bd_sf"/>
</dbReference>
<organism evidence="6 7">
    <name type="scientific">Inmirania thermothiophila</name>
    <dbReference type="NCBI Taxonomy" id="1750597"/>
    <lineage>
        <taxon>Bacteria</taxon>
        <taxon>Pseudomonadati</taxon>
        <taxon>Pseudomonadota</taxon>
        <taxon>Gammaproteobacteria</taxon>
        <taxon>Chromatiales</taxon>
        <taxon>Ectothiorhodospiraceae</taxon>
        <taxon>Inmirania</taxon>
    </lineage>
</organism>
<dbReference type="SUPFAM" id="SSF53850">
    <property type="entry name" value="Periplasmic binding protein-like II"/>
    <property type="match status" value="1"/>
</dbReference>
<reference evidence="6 7" key="1">
    <citation type="submission" date="2018-11" db="EMBL/GenBank/DDBJ databases">
        <title>Genomic Encyclopedia of Type Strains, Phase IV (KMG-IV): sequencing the most valuable type-strain genomes for metagenomic binning, comparative biology and taxonomic classification.</title>
        <authorList>
            <person name="Goeker M."/>
        </authorList>
    </citation>
    <scope>NUCLEOTIDE SEQUENCE [LARGE SCALE GENOMIC DNA]</scope>
    <source>
        <strain evidence="6 7">DSM 100275</strain>
    </source>
</reference>
<dbReference type="SUPFAM" id="SSF46785">
    <property type="entry name" value="Winged helix' DNA-binding domain"/>
    <property type="match status" value="1"/>
</dbReference>
<dbReference type="EMBL" id="RJVI01000002">
    <property type="protein sequence ID" value="ROR32843.1"/>
    <property type="molecule type" value="Genomic_DNA"/>
</dbReference>
<keyword evidence="4" id="KW-0804">Transcription</keyword>
<dbReference type="CDD" id="cd05466">
    <property type="entry name" value="PBP2_LTTR_substrate"/>
    <property type="match status" value="1"/>
</dbReference>
<evidence type="ECO:0000313" key="6">
    <source>
        <dbReference type="EMBL" id="ROR32843.1"/>
    </source>
</evidence>
<dbReference type="InterPro" id="IPR036388">
    <property type="entry name" value="WH-like_DNA-bd_sf"/>
</dbReference>
<dbReference type="AlphaFoldDB" id="A0A3N1Y1X6"/>
<dbReference type="Pfam" id="PF03466">
    <property type="entry name" value="LysR_substrate"/>
    <property type="match status" value="1"/>
</dbReference>
<sequence>MEIAELETFREVARCGSFTAAAQRLHLSQPAVSKRIQALERELGGPLFDRMGRRVVLTEAGRALLARAERILAEVEEARRGLHRLVGRVAGRLPLAISHHVGLRLLPQLLRRYSARYPEVELDLHFADSEGACRMVSAGDLELAVVTLPPRPMEGLRFEPVWRERLVVASAPDHPLARRRSVTAEDLSRHAAVLPGVETCTRGIIEEGLARIGVKVRERLATNYMETVRVMISVGLGWGCLPASMVDDGLVVHRVPGLVLRRQLGAVTHVHRTLSNPARAFLDMLREERPAPPSAP</sequence>
<accession>A0A3N1Y1X6</accession>
<evidence type="ECO:0000256" key="3">
    <source>
        <dbReference type="ARBA" id="ARBA00023125"/>
    </source>
</evidence>
<proteinExistence type="inferred from homology"/>
<dbReference type="PANTHER" id="PTHR30126">
    <property type="entry name" value="HTH-TYPE TRANSCRIPTIONAL REGULATOR"/>
    <property type="match status" value="1"/>
</dbReference>
<evidence type="ECO:0000256" key="2">
    <source>
        <dbReference type="ARBA" id="ARBA00023015"/>
    </source>
</evidence>
<feature type="domain" description="HTH lysR-type" evidence="5">
    <location>
        <begin position="1"/>
        <end position="58"/>
    </location>
</feature>
<dbReference type="Gene3D" id="1.10.10.10">
    <property type="entry name" value="Winged helix-like DNA-binding domain superfamily/Winged helix DNA-binding domain"/>
    <property type="match status" value="1"/>
</dbReference>
<dbReference type="GO" id="GO:0000976">
    <property type="term" value="F:transcription cis-regulatory region binding"/>
    <property type="evidence" value="ECO:0007669"/>
    <property type="project" value="TreeGrafter"/>
</dbReference>
<dbReference type="RefSeq" id="WP_123401741.1">
    <property type="nucleotide sequence ID" value="NZ_RJVI01000002.1"/>
</dbReference>
<dbReference type="InterPro" id="IPR000847">
    <property type="entry name" value="LysR_HTH_N"/>
</dbReference>
<dbReference type="PROSITE" id="PS50931">
    <property type="entry name" value="HTH_LYSR"/>
    <property type="match status" value="1"/>
</dbReference>
<gene>
    <name evidence="6" type="ORF">EDC57_2057</name>
</gene>
<protein>
    <submittedName>
        <fullName evidence="6">LysR family transcriptional regulator</fullName>
    </submittedName>
</protein>
<dbReference type="FunFam" id="1.10.10.10:FF:000001">
    <property type="entry name" value="LysR family transcriptional regulator"/>
    <property type="match status" value="1"/>
</dbReference>
<evidence type="ECO:0000259" key="5">
    <source>
        <dbReference type="PROSITE" id="PS50931"/>
    </source>
</evidence>
<name>A0A3N1Y1X6_9GAMM</name>
<evidence type="ECO:0000256" key="4">
    <source>
        <dbReference type="ARBA" id="ARBA00023163"/>
    </source>
</evidence>
<evidence type="ECO:0000256" key="1">
    <source>
        <dbReference type="ARBA" id="ARBA00009437"/>
    </source>
</evidence>
<keyword evidence="2" id="KW-0805">Transcription regulation</keyword>
<dbReference type="PRINTS" id="PR00039">
    <property type="entry name" value="HTHLYSR"/>
</dbReference>
<dbReference type="Pfam" id="PF00126">
    <property type="entry name" value="HTH_1"/>
    <property type="match status" value="1"/>
</dbReference>
<dbReference type="Proteomes" id="UP000276634">
    <property type="component" value="Unassembled WGS sequence"/>
</dbReference>
<keyword evidence="7" id="KW-1185">Reference proteome</keyword>
<evidence type="ECO:0000313" key="7">
    <source>
        <dbReference type="Proteomes" id="UP000276634"/>
    </source>
</evidence>
<keyword evidence="3" id="KW-0238">DNA-binding</keyword>